<dbReference type="PROSITE" id="PS50293">
    <property type="entry name" value="TPR_REGION"/>
    <property type="match status" value="1"/>
</dbReference>
<comment type="caution">
    <text evidence="5">The sequence shown here is derived from an EMBL/GenBank/DDBJ whole genome shotgun (WGS) entry which is preliminary data.</text>
</comment>
<dbReference type="RefSeq" id="WP_130567335.1">
    <property type="nucleotide sequence ID" value="NZ_SHLY01000005.1"/>
</dbReference>
<organism evidence="5 6">
    <name type="scientific">Corallincola spongiicola</name>
    <dbReference type="NCBI Taxonomy" id="2520508"/>
    <lineage>
        <taxon>Bacteria</taxon>
        <taxon>Pseudomonadati</taxon>
        <taxon>Pseudomonadota</taxon>
        <taxon>Gammaproteobacteria</taxon>
        <taxon>Alteromonadales</taxon>
        <taxon>Psychromonadaceae</taxon>
        <taxon>Corallincola</taxon>
    </lineage>
</organism>
<keyword evidence="3" id="KW-1133">Transmembrane helix</keyword>
<feature type="transmembrane region" description="Helical" evidence="3">
    <location>
        <begin position="12"/>
        <end position="29"/>
    </location>
</feature>
<dbReference type="SUPFAM" id="SSF48452">
    <property type="entry name" value="TPR-like"/>
    <property type="match status" value="1"/>
</dbReference>
<evidence type="ECO:0000259" key="4">
    <source>
        <dbReference type="Pfam" id="PF13519"/>
    </source>
</evidence>
<evidence type="ECO:0000256" key="1">
    <source>
        <dbReference type="PROSITE-ProRule" id="PRU00339"/>
    </source>
</evidence>
<feature type="domain" description="VWFA" evidence="4">
    <location>
        <begin position="96"/>
        <end position="201"/>
    </location>
</feature>
<dbReference type="PROSITE" id="PS50005">
    <property type="entry name" value="TPR"/>
    <property type="match status" value="1"/>
</dbReference>
<evidence type="ECO:0000313" key="6">
    <source>
        <dbReference type="Proteomes" id="UP000292544"/>
    </source>
</evidence>
<keyword evidence="3" id="KW-0812">Transmembrane</keyword>
<name>A0ABY1WMZ8_9GAMM</name>
<dbReference type="EMBL" id="SHLY01000005">
    <property type="protein sequence ID" value="TAA43791.1"/>
    <property type="molecule type" value="Genomic_DNA"/>
</dbReference>
<dbReference type="InterPro" id="IPR019734">
    <property type="entry name" value="TPR_rpt"/>
</dbReference>
<dbReference type="PANTHER" id="PTHR22550">
    <property type="entry name" value="SPORE GERMINATION PROTEIN"/>
    <property type="match status" value="1"/>
</dbReference>
<feature type="region of interest" description="Disordered" evidence="2">
    <location>
        <begin position="453"/>
        <end position="618"/>
    </location>
</feature>
<protein>
    <submittedName>
        <fullName evidence="5">Tetratricopeptide repeat protein</fullName>
    </submittedName>
</protein>
<keyword evidence="1" id="KW-0802">TPR repeat</keyword>
<evidence type="ECO:0000256" key="3">
    <source>
        <dbReference type="SAM" id="Phobius"/>
    </source>
</evidence>
<dbReference type="Pfam" id="PF13519">
    <property type="entry name" value="VWA_2"/>
    <property type="match status" value="1"/>
</dbReference>
<proteinExistence type="predicted"/>
<dbReference type="InterPro" id="IPR011990">
    <property type="entry name" value="TPR-like_helical_dom_sf"/>
</dbReference>
<dbReference type="InterPro" id="IPR036465">
    <property type="entry name" value="vWFA_dom_sf"/>
</dbReference>
<keyword evidence="3" id="KW-0472">Membrane</keyword>
<keyword evidence="6" id="KW-1185">Reference proteome</keyword>
<dbReference type="Proteomes" id="UP000292544">
    <property type="component" value="Unassembled WGS sequence"/>
</dbReference>
<accession>A0ABY1WMZ8</accession>
<feature type="compositionally biased region" description="Low complexity" evidence="2">
    <location>
        <begin position="468"/>
        <end position="484"/>
    </location>
</feature>
<feature type="compositionally biased region" description="Low complexity" evidence="2">
    <location>
        <begin position="512"/>
        <end position="528"/>
    </location>
</feature>
<gene>
    <name evidence="5" type="ORF">EXY25_14725</name>
</gene>
<feature type="transmembrane region" description="Helical" evidence="3">
    <location>
        <begin position="61"/>
        <end position="82"/>
    </location>
</feature>
<dbReference type="InterPro" id="IPR002035">
    <property type="entry name" value="VWF_A"/>
</dbReference>
<dbReference type="Gene3D" id="1.25.40.10">
    <property type="entry name" value="Tetratricopeptide repeat domain"/>
    <property type="match status" value="1"/>
</dbReference>
<dbReference type="Gene3D" id="3.40.50.410">
    <property type="entry name" value="von Willebrand factor, type A domain"/>
    <property type="match status" value="1"/>
</dbReference>
<dbReference type="InterPro" id="IPR050768">
    <property type="entry name" value="UPF0353/GerABKA_families"/>
</dbReference>
<evidence type="ECO:0000256" key="2">
    <source>
        <dbReference type="SAM" id="MobiDB-lite"/>
    </source>
</evidence>
<dbReference type="SMART" id="SM00028">
    <property type="entry name" value="TPR"/>
    <property type="match status" value="1"/>
</dbReference>
<feature type="repeat" description="TPR" evidence="1">
    <location>
        <begin position="404"/>
        <end position="437"/>
    </location>
</feature>
<dbReference type="PANTHER" id="PTHR22550:SF14">
    <property type="entry name" value="VWFA DOMAIN-CONTAINING PROTEIN"/>
    <property type="match status" value="1"/>
</dbReference>
<dbReference type="Pfam" id="PF00515">
    <property type="entry name" value="TPR_1"/>
    <property type="match status" value="1"/>
</dbReference>
<dbReference type="SUPFAM" id="SSF53300">
    <property type="entry name" value="vWA-like"/>
    <property type="match status" value="1"/>
</dbReference>
<evidence type="ECO:0000313" key="5">
    <source>
        <dbReference type="EMBL" id="TAA43791.1"/>
    </source>
</evidence>
<reference evidence="6" key="1">
    <citation type="submission" date="2019-02" db="EMBL/GenBank/DDBJ databases">
        <title>Draft genome sequence of Muricauda sp. 176CP4-71.</title>
        <authorList>
            <person name="Park J.-S."/>
        </authorList>
    </citation>
    <scope>NUCLEOTIDE SEQUENCE [LARGE SCALE GENOMIC DNA]</scope>
    <source>
        <strain evidence="6">176GS2-150</strain>
    </source>
</reference>
<sequence length="655" mass="71969">MNWLTDFHLLRPFWLLSLLPLPLVIWWLWRQNFANSGWQKLVHPELLKRLMTDDSPAHKGWLWLLSTIWCLLTLAMAGPSWYQVQTPLSAAPNGRVLIMDMSLSLLATDLKPNRLVQARYKAMDLLDGWQEGDTGLISFAGDAYVLSPLTSDINNLKTMIPALDPSIMPAMGSRPDKAVALAIELLTSAGYQKGQLFLIGDEIRPGQQQRIQALLGDRFELSILGVGTPNGGPIRMPDGSLLKMVDGELPVPTLEENTLRKASQNSGGQYIRIRSDDLDIKSLLAISQGDSQTAQTVDGEVWQWHDSGYWLVLLLLPLALSAFRRGLLILLLGVPMLLPAPQVKADWLPDALKSDDQLAAESFANGDYAKAAATFDNDAWRAASLYKAGQYEEAAAIYAEFDDAINHYNRGNALAMSQQYQEALDAYNRALELDPELANAATNRQRIMDLMEDNPDQSQGESGDGNDESQQGQPGDEQQEQQGQPGEGDSEENQPDQQPPGDGENSETSKNGTGDQPPQEQTGGEQPPNEAADSDSQPPAGNAGDSELEVDESALKAPQPTPGEQDGSQPDGQAEIPQPQPVTANPEINDDKPEQEGAQAYATAPGEPLSPEEQKLQRWLEQIPDDPSLLLRNKMKLEHLRREKAGETSEETQLW</sequence>